<keyword evidence="7" id="KW-0378">Hydrolase</keyword>
<dbReference type="PANTHER" id="PTHR10357">
    <property type="entry name" value="ALPHA-AMYLASE FAMILY MEMBER"/>
    <property type="match status" value="1"/>
</dbReference>
<evidence type="ECO:0000256" key="13">
    <source>
        <dbReference type="PIRSR" id="PIRSR001024-1"/>
    </source>
</evidence>
<evidence type="ECO:0000256" key="7">
    <source>
        <dbReference type="ARBA" id="ARBA00022801"/>
    </source>
</evidence>
<evidence type="ECO:0000256" key="4">
    <source>
        <dbReference type="ARBA" id="ARBA00012595"/>
    </source>
</evidence>
<sequence>MLCAVMLIARKAPDAIEWRNRRIYQLVTDRFASLDETPCKDLTKYCGGTYQGIIAKLDYIKNLGFNAIWISPHVEQVDNSTSAYHGYWASDFFKSNKFFGTDEELQLMIEEAHKRDIWVMADVVYNHVGRCHQDFSKLDLSCQVTFPLLEHYHTGNCHDDWDCSLAGLPDLNQTNEYVSKTLIEWAEYLIDFYGFDGFRIDTVKWINHDWWKTLRPHTPWYNVGEVWDVTYERLAAYMKPDEVYAVLNYPLSCRMNDAIYNSGNSMGVFWEYFNQAQEAMDAVGSNPADMGVFLENHDNPRFLHFSGDKTAYRNALCISQTWIGVPITYYGAEQDMDGGNDPDCRRPLWHYGYSQTAPEYLFLQKINKMRAKFDFTNMDQKMLIAENNFLVFSRGKQFVVATTNSGSGSGQISRSVDTQFEANAKVCNIFDGQCTNVGGNGKLQITLNGGEPAIYVRERDL</sequence>
<dbReference type="InterPro" id="IPR015340">
    <property type="entry name" value="A_amylase_C_dom"/>
</dbReference>
<organism evidence="19">
    <name type="scientific">Hexamita inflata</name>
    <dbReference type="NCBI Taxonomy" id="28002"/>
    <lineage>
        <taxon>Eukaryota</taxon>
        <taxon>Metamonada</taxon>
        <taxon>Diplomonadida</taxon>
        <taxon>Hexamitidae</taxon>
        <taxon>Hexamitinae</taxon>
        <taxon>Hexamita</taxon>
    </lineage>
</organism>
<dbReference type="GO" id="GO:0005509">
    <property type="term" value="F:calcium ion binding"/>
    <property type="evidence" value="ECO:0007669"/>
    <property type="project" value="InterPro"/>
</dbReference>
<evidence type="ECO:0000259" key="17">
    <source>
        <dbReference type="SMART" id="SM00632"/>
    </source>
</evidence>
<accession>A0AA86QMN1</accession>
<protein>
    <recommendedName>
        <fullName evidence="4">alpha-amylase</fullName>
        <ecNumber evidence="4">3.2.1.1</ecNumber>
    </recommendedName>
</protein>
<keyword evidence="5" id="KW-0479">Metal-binding</keyword>
<feature type="binding site" evidence="16">
    <location>
        <position position="345"/>
    </location>
    <ligand>
        <name>substrate</name>
    </ligand>
</feature>
<gene>
    <name evidence="19" type="ORF">HINF_LOCUS50119</name>
    <name evidence="20" type="ORF">HINF_LOCUS63945</name>
</gene>
<evidence type="ECO:0000256" key="12">
    <source>
        <dbReference type="ARBA" id="ARBA00023295"/>
    </source>
</evidence>
<reference evidence="20 21" key="2">
    <citation type="submission" date="2024-07" db="EMBL/GenBank/DDBJ databases">
        <authorList>
            <person name="Akdeniz Z."/>
        </authorList>
    </citation>
    <scope>NUCLEOTIDE SEQUENCE [LARGE SCALE GENOMIC DNA]</scope>
</reference>
<dbReference type="Pfam" id="PF09260">
    <property type="entry name" value="A_amylase_dom_C"/>
    <property type="match status" value="1"/>
</dbReference>
<keyword evidence="11" id="KW-0119">Carbohydrate metabolism</keyword>
<dbReference type="InterPro" id="IPR031319">
    <property type="entry name" value="A-amylase_C"/>
</dbReference>
<dbReference type="SUPFAM" id="SSF51011">
    <property type="entry name" value="Glycosyl hydrolase domain"/>
    <property type="match status" value="1"/>
</dbReference>
<dbReference type="Proteomes" id="UP001642409">
    <property type="component" value="Unassembled WGS sequence"/>
</dbReference>
<feature type="domain" description="Glycosyl hydrolase family 13 catalytic" evidence="18">
    <location>
        <begin position="25"/>
        <end position="370"/>
    </location>
</feature>
<keyword evidence="8" id="KW-0106">Calcium</keyword>
<dbReference type="Gene3D" id="3.20.20.80">
    <property type="entry name" value="Glycosidases"/>
    <property type="match status" value="1"/>
</dbReference>
<evidence type="ECO:0000256" key="9">
    <source>
        <dbReference type="ARBA" id="ARBA00023157"/>
    </source>
</evidence>
<evidence type="ECO:0000256" key="8">
    <source>
        <dbReference type="ARBA" id="ARBA00022837"/>
    </source>
</evidence>
<evidence type="ECO:0000256" key="5">
    <source>
        <dbReference type="ARBA" id="ARBA00022723"/>
    </source>
</evidence>
<feature type="binding site" evidence="16">
    <location>
        <position position="127"/>
    </location>
    <ligand>
        <name>substrate</name>
    </ligand>
</feature>
<dbReference type="Pfam" id="PF00128">
    <property type="entry name" value="Alpha-amylase"/>
    <property type="match status" value="1"/>
</dbReference>
<reference evidence="19" key="1">
    <citation type="submission" date="2023-06" db="EMBL/GenBank/DDBJ databases">
        <authorList>
            <person name="Kurt Z."/>
        </authorList>
    </citation>
    <scope>NUCLEOTIDE SEQUENCE</scope>
</reference>
<evidence type="ECO:0000256" key="1">
    <source>
        <dbReference type="ARBA" id="ARBA00000548"/>
    </source>
</evidence>
<feature type="domain" description="Alpha-amylase C-terminal" evidence="17">
    <location>
        <begin position="380"/>
        <end position="459"/>
    </location>
</feature>
<dbReference type="EMBL" id="CAXDID020000405">
    <property type="protein sequence ID" value="CAL6088063.1"/>
    <property type="molecule type" value="Genomic_DNA"/>
</dbReference>
<dbReference type="GO" id="GO:0016052">
    <property type="term" value="P:carbohydrate catabolic process"/>
    <property type="evidence" value="ECO:0007669"/>
    <property type="project" value="InterPro"/>
</dbReference>
<evidence type="ECO:0000313" key="21">
    <source>
        <dbReference type="Proteomes" id="UP001642409"/>
    </source>
</evidence>
<keyword evidence="12" id="KW-0326">Glycosidase</keyword>
<comment type="caution">
    <text evidence="19">The sequence shown here is derived from an EMBL/GenBank/DDBJ whole genome shotgun (WGS) entry which is preliminary data.</text>
</comment>
<evidence type="ECO:0000256" key="2">
    <source>
        <dbReference type="ARBA" id="ARBA00001913"/>
    </source>
</evidence>
<evidence type="ECO:0000256" key="15">
    <source>
        <dbReference type="PIRSR" id="PIRSR001024-4"/>
    </source>
</evidence>
<feature type="binding site" evidence="16">
    <location>
        <position position="88"/>
    </location>
    <ligand>
        <name>substrate</name>
    </ligand>
</feature>
<dbReference type="EC" id="3.2.1.1" evidence="4"/>
<dbReference type="GO" id="GO:0004556">
    <property type="term" value="F:alpha-amylase activity"/>
    <property type="evidence" value="ECO:0007669"/>
    <property type="project" value="UniProtKB-EC"/>
</dbReference>
<comment type="similarity">
    <text evidence="3">Belongs to the glycosyl hydrolase 13 family.</text>
</comment>
<feature type="active site" description="Nucleophile" evidence="13">
    <location>
        <position position="201"/>
    </location>
</feature>
<dbReference type="Gene3D" id="2.60.40.1180">
    <property type="entry name" value="Golgi alpha-mannosidase II"/>
    <property type="match status" value="1"/>
</dbReference>
<comment type="cofactor">
    <cofactor evidence="2">
        <name>Ca(2+)</name>
        <dbReference type="ChEBI" id="CHEBI:29108"/>
    </cofactor>
</comment>
<keyword evidence="21" id="KW-1185">Reference proteome</keyword>
<feature type="binding site" evidence="16">
    <location>
        <position position="199"/>
    </location>
    <ligand>
        <name>substrate</name>
    </ligand>
</feature>
<dbReference type="SMART" id="SM00642">
    <property type="entry name" value="Aamy"/>
    <property type="match status" value="1"/>
</dbReference>
<comment type="catalytic activity">
    <reaction evidence="1">
        <text>Endohydrolysis of (1-&gt;4)-alpha-D-glucosidic linkages in polysaccharides containing three or more (1-&gt;4)-alpha-linked D-glucose units.</text>
        <dbReference type="EC" id="3.2.1.1"/>
    </reaction>
</comment>
<dbReference type="InterPro" id="IPR013777">
    <property type="entry name" value="A-amylase-like"/>
</dbReference>
<evidence type="ECO:0000313" key="20">
    <source>
        <dbReference type="EMBL" id="CAL6088063.1"/>
    </source>
</evidence>
<keyword evidence="9 15" id="KW-1015">Disulfide bond</keyword>
<dbReference type="PANTHER" id="PTHR10357:SF215">
    <property type="entry name" value="ALPHA-AMYLASE 1"/>
    <property type="match status" value="1"/>
</dbReference>
<dbReference type="InterPro" id="IPR013780">
    <property type="entry name" value="Glyco_hydro_b"/>
</dbReference>
<feature type="active site" description="Proton donor" evidence="13">
    <location>
        <position position="225"/>
    </location>
</feature>
<keyword evidence="10" id="KW-0325">Glycoprotein</keyword>
<dbReference type="EMBL" id="CATOUU010000953">
    <property type="protein sequence ID" value="CAI9962474.1"/>
    <property type="molecule type" value="Genomic_DNA"/>
</dbReference>
<evidence type="ECO:0000256" key="16">
    <source>
        <dbReference type="PIRSR" id="PIRSR001024-5"/>
    </source>
</evidence>
<dbReference type="InterPro" id="IPR017853">
    <property type="entry name" value="GH"/>
</dbReference>
<evidence type="ECO:0000313" key="19">
    <source>
        <dbReference type="EMBL" id="CAI9962474.1"/>
    </source>
</evidence>
<evidence type="ECO:0000256" key="14">
    <source>
        <dbReference type="PIRSR" id="PIRSR001024-2"/>
    </source>
</evidence>
<proteinExistence type="inferred from homology"/>
<name>A0AA86QMN1_9EUKA</name>
<feature type="site" description="Transition state stabilizer" evidence="14">
    <location>
        <position position="298"/>
    </location>
</feature>
<dbReference type="SUPFAM" id="SSF51445">
    <property type="entry name" value="(Trans)glycosidases"/>
    <property type="match status" value="1"/>
</dbReference>
<dbReference type="InterPro" id="IPR006047">
    <property type="entry name" value="GH13_cat_dom"/>
</dbReference>
<evidence type="ECO:0000256" key="6">
    <source>
        <dbReference type="ARBA" id="ARBA00022729"/>
    </source>
</evidence>
<evidence type="ECO:0000259" key="18">
    <source>
        <dbReference type="SMART" id="SM00642"/>
    </source>
</evidence>
<dbReference type="SMART" id="SM00632">
    <property type="entry name" value="Aamy_C"/>
    <property type="match status" value="1"/>
</dbReference>
<feature type="disulfide bond" evidence="15">
    <location>
        <begin position="39"/>
        <end position="46"/>
    </location>
</feature>
<evidence type="ECO:0000256" key="10">
    <source>
        <dbReference type="ARBA" id="ARBA00023180"/>
    </source>
</evidence>
<feature type="binding site" evidence="16">
    <location>
        <position position="298"/>
    </location>
    <ligand>
        <name>substrate</name>
    </ligand>
</feature>
<dbReference type="PIRSF" id="PIRSF001024">
    <property type="entry name" value="Alph-amyl_fung"/>
    <property type="match status" value="1"/>
</dbReference>
<dbReference type="AlphaFoldDB" id="A0AA86QMN1"/>
<keyword evidence="6" id="KW-0732">Signal</keyword>
<evidence type="ECO:0000256" key="11">
    <source>
        <dbReference type="ARBA" id="ARBA00023277"/>
    </source>
</evidence>
<evidence type="ECO:0000256" key="3">
    <source>
        <dbReference type="ARBA" id="ARBA00008061"/>
    </source>
</evidence>